<keyword evidence="1" id="KW-1185">Reference proteome</keyword>
<dbReference type="GeneID" id="107925369"/>
<dbReference type="AlphaFoldDB" id="A0A1U8LEC1"/>
<name>A0A1U8LEC1_GOSHI</name>
<accession>A0A1U8LEC1</accession>
<organism evidence="1 2">
    <name type="scientific">Gossypium hirsutum</name>
    <name type="common">Upland cotton</name>
    <name type="synonym">Gossypium mexicanum</name>
    <dbReference type="NCBI Taxonomy" id="3635"/>
    <lineage>
        <taxon>Eukaryota</taxon>
        <taxon>Viridiplantae</taxon>
        <taxon>Streptophyta</taxon>
        <taxon>Embryophyta</taxon>
        <taxon>Tracheophyta</taxon>
        <taxon>Spermatophyta</taxon>
        <taxon>Magnoliopsida</taxon>
        <taxon>eudicotyledons</taxon>
        <taxon>Gunneridae</taxon>
        <taxon>Pentapetalae</taxon>
        <taxon>rosids</taxon>
        <taxon>malvids</taxon>
        <taxon>Malvales</taxon>
        <taxon>Malvaceae</taxon>
        <taxon>Malvoideae</taxon>
        <taxon>Gossypium</taxon>
    </lineage>
</organism>
<proteinExistence type="predicted"/>
<reference evidence="1" key="1">
    <citation type="journal article" date="2020" name="Nat. Genet.">
        <title>Genomic diversifications of five Gossypium allopolyploid species and their impact on cotton improvement.</title>
        <authorList>
            <person name="Chen Z.J."/>
            <person name="Sreedasyam A."/>
            <person name="Ando A."/>
            <person name="Song Q."/>
            <person name="De Santiago L.M."/>
            <person name="Hulse-Kemp A.M."/>
            <person name="Ding M."/>
            <person name="Ye W."/>
            <person name="Kirkbride R.C."/>
            <person name="Jenkins J."/>
            <person name="Plott C."/>
            <person name="Lovell J."/>
            <person name="Lin Y.M."/>
            <person name="Vaughn R."/>
            <person name="Liu B."/>
            <person name="Simpson S."/>
            <person name="Scheffler B.E."/>
            <person name="Wen L."/>
            <person name="Saski C.A."/>
            <person name="Grover C.E."/>
            <person name="Hu G."/>
            <person name="Conover J.L."/>
            <person name="Carlson J.W."/>
            <person name="Shu S."/>
            <person name="Boston L.B."/>
            <person name="Williams M."/>
            <person name="Peterson D.G."/>
            <person name="McGee K."/>
            <person name="Jones D.C."/>
            <person name="Wendel J.F."/>
            <person name="Stelly D.M."/>
            <person name="Grimwood J."/>
            <person name="Schmutz J."/>
        </authorList>
    </citation>
    <scope>NUCLEOTIDE SEQUENCE [LARGE SCALE GENOMIC DNA]</scope>
    <source>
        <strain evidence="1">cv. TM-1</strain>
    </source>
</reference>
<reference evidence="2" key="2">
    <citation type="submission" date="2025-08" db="UniProtKB">
        <authorList>
            <consortium name="RefSeq"/>
        </authorList>
    </citation>
    <scope>IDENTIFICATION</scope>
</reference>
<dbReference type="KEGG" id="ghi:107925369"/>
<sequence>MTTQIPTTFSHHRIVPSSKHLPSFFSCSFPYKHLLFRRFINIVIISLFIEKIMKRQGSNIEAMAQAAGKHQVRNKSRRGLDADEGEVALCSMQSTLVWWEEWAYVDEQMSWASIWSPFWDVDFVDMAYGALFNDVAWDDDIWDLKNVTVIPKQ</sequence>
<evidence type="ECO:0000313" key="2">
    <source>
        <dbReference type="RefSeq" id="XP_016711519.1"/>
    </source>
</evidence>
<dbReference type="RefSeq" id="XP_016711519.1">
    <property type="nucleotide sequence ID" value="XM_016856030.2"/>
</dbReference>
<evidence type="ECO:0000313" key="1">
    <source>
        <dbReference type="Proteomes" id="UP000818029"/>
    </source>
</evidence>
<dbReference type="OrthoDB" id="1075193at2759"/>
<dbReference type="PaxDb" id="3635-A0A1U8LEC1"/>
<gene>
    <name evidence="2" type="primary">LOC107925369</name>
</gene>
<dbReference type="Proteomes" id="UP000818029">
    <property type="component" value="Chromosome A01"/>
</dbReference>
<protein>
    <submittedName>
        <fullName evidence="2">Uncharacterized protein</fullName>
    </submittedName>
</protein>